<protein>
    <submittedName>
        <fullName evidence="1">Uncharacterized protein</fullName>
    </submittedName>
</protein>
<dbReference type="EMBL" id="JARK01001457">
    <property type="protein sequence ID" value="EYB99556.1"/>
    <property type="molecule type" value="Genomic_DNA"/>
</dbReference>
<dbReference type="OrthoDB" id="443981at2759"/>
<evidence type="ECO:0000313" key="2">
    <source>
        <dbReference type="Proteomes" id="UP000024635"/>
    </source>
</evidence>
<sequence length="69" mass="7436">MNDSDRVNSDGGRMLNVGRRCVSSTLLTGAKRLLCSDSAEVQFIVNNFTVKRDTSPVNQSSSIAPSNAF</sequence>
<organism evidence="1 2">
    <name type="scientific">Ancylostoma ceylanicum</name>
    <dbReference type="NCBI Taxonomy" id="53326"/>
    <lineage>
        <taxon>Eukaryota</taxon>
        <taxon>Metazoa</taxon>
        <taxon>Ecdysozoa</taxon>
        <taxon>Nematoda</taxon>
        <taxon>Chromadorea</taxon>
        <taxon>Rhabditida</taxon>
        <taxon>Rhabditina</taxon>
        <taxon>Rhabditomorpha</taxon>
        <taxon>Strongyloidea</taxon>
        <taxon>Ancylostomatidae</taxon>
        <taxon>Ancylostomatinae</taxon>
        <taxon>Ancylostoma</taxon>
    </lineage>
</organism>
<comment type="caution">
    <text evidence="1">The sequence shown here is derived from an EMBL/GenBank/DDBJ whole genome shotgun (WGS) entry which is preliminary data.</text>
</comment>
<proteinExistence type="predicted"/>
<reference evidence="2" key="1">
    <citation type="journal article" date="2015" name="Nat. Genet.">
        <title>The genome and transcriptome of the zoonotic hookworm Ancylostoma ceylanicum identify infection-specific gene families.</title>
        <authorList>
            <person name="Schwarz E.M."/>
            <person name="Hu Y."/>
            <person name="Antoshechkin I."/>
            <person name="Miller M.M."/>
            <person name="Sternberg P.W."/>
            <person name="Aroian R.V."/>
        </authorList>
    </citation>
    <scope>NUCLEOTIDE SEQUENCE</scope>
    <source>
        <strain evidence="2">HY135</strain>
    </source>
</reference>
<dbReference type="AlphaFoldDB" id="A0A016TA99"/>
<evidence type="ECO:0000313" key="1">
    <source>
        <dbReference type="EMBL" id="EYB99556.1"/>
    </source>
</evidence>
<keyword evidence="2" id="KW-1185">Reference proteome</keyword>
<accession>A0A016TA99</accession>
<name>A0A016TA99_9BILA</name>
<dbReference type="Proteomes" id="UP000024635">
    <property type="component" value="Unassembled WGS sequence"/>
</dbReference>
<gene>
    <name evidence="1" type="primary">Acey_s0121.g1010</name>
    <name evidence="1" type="synonym">Acey-pix-1</name>
    <name evidence="1" type="ORF">Y032_0121g1010</name>
</gene>